<dbReference type="NCBIfam" id="TIGR00229">
    <property type="entry name" value="sensory_box"/>
    <property type="match status" value="1"/>
</dbReference>
<keyword evidence="1" id="KW-0812">Transmembrane</keyword>
<dbReference type="Pfam" id="PF13426">
    <property type="entry name" value="PAS_9"/>
    <property type="match status" value="1"/>
</dbReference>
<dbReference type="InterPro" id="IPR043128">
    <property type="entry name" value="Rev_trsase/Diguanyl_cyclase"/>
</dbReference>
<dbReference type="PROSITE" id="PS50113">
    <property type="entry name" value="PAC"/>
    <property type="match status" value="1"/>
</dbReference>
<dbReference type="SUPFAM" id="SSF141868">
    <property type="entry name" value="EAL domain-like"/>
    <property type="match status" value="1"/>
</dbReference>
<dbReference type="AlphaFoldDB" id="A0A554W8F6"/>
<keyword evidence="1" id="KW-0472">Membrane</keyword>
<dbReference type="OrthoDB" id="9813903at2"/>
<dbReference type="InterPro" id="IPR001610">
    <property type="entry name" value="PAC"/>
</dbReference>
<gene>
    <name evidence="7" type="ORF">Talka_01202</name>
</gene>
<dbReference type="SMART" id="SM00052">
    <property type="entry name" value="EAL"/>
    <property type="match status" value="1"/>
</dbReference>
<comment type="caution">
    <text evidence="7">The sequence shown here is derived from an EMBL/GenBank/DDBJ whole genome shotgun (WGS) entry which is preliminary data.</text>
</comment>
<dbReference type="PROSITE" id="PS50883">
    <property type="entry name" value="EAL"/>
    <property type="match status" value="1"/>
</dbReference>
<dbReference type="RefSeq" id="WP_143890226.1">
    <property type="nucleotide sequence ID" value="NZ_VJNB01000005.1"/>
</dbReference>
<evidence type="ECO:0000259" key="3">
    <source>
        <dbReference type="PROSITE" id="PS50112"/>
    </source>
</evidence>
<dbReference type="PROSITE" id="PS50112">
    <property type="entry name" value="PAS"/>
    <property type="match status" value="1"/>
</dbReference>
<dbReference type="SUPFAM" id="SSF55785">
    <property type="entry name" value="PYP-like sensor domain (PAS domain)"/>
    <property type="match status" value="1"/>
</dbReference>
<feature type="domain" description="GGDEF" evidence="6">
    <location>
        <begin position="516"/>
        <end position="654"/>
    </location>
</feature>
<dbReference type="InterPro" id="IPR029787">
    <property type="entry name" value="Nucleotide_cyclase"/>
</dbReference>
<dbReference type="SMART" id="SM00086">
    <property type="entry name" value="PAC"/>
    <property type="match status" value="1"/>
</dbReference>
<dbReference type="PANTHER" id="PTHR44757:SF2">
    <property type="entry name" value="BIOFILM ARCHITECTURE MAINTENANCE PROTEIN MBAA"/>
    <property type="match status" value="1"/>
</dbReference>
<feature type="chain" id="PRO_5022181812" evidence="2">
    <location>
        <begin position="33"/>
        <end position="922"/>
    </location>
</feature>
<evidence type="ECO:0000259" key="6">
    <source>
        <dbReference type="PROSITE" id="PS50887"/>
    </source>
</evidence>
<evidence type="ECO:0000259" key="4">
    <source>
        <dbReference type="PROSITE" id="PS50113"/>
    </source>
</evidence>
<dbReference type="CDD" id="cd00130">
    <property type="entry name" value="PAS"/>
    <property type="match status" value="1"/>
</dbReference>
<dbReference type="Gene3D" id="3.30.70.270">
    <property type="match status" value="1"/>
</dbReference>
<evidence type="ECO:0000313" key="8">
    <source>
        <dbReference type="Proteomes" id="UP000315736"/>
    </source>
</evidence>
<dbReference type="InterPro" id="IPR000160">
    <property type="entry name" value="GGDEF_dom"/>
</dbReference>
<organism evidence="7 8">
    <name type="scientific">Tepidimonas alkaliphilus</name>
    <dbReference type="NCBI Taxonomy" id="2588942"/>
    <lineage>
        <taxon>Bacteria</taxon>
        <taxon>Pseudomonadati</taxon>
        <taxon>Pseudomonadota</taxon>
        <taxon>Betaproteobacteria</taxon>
        <taxon>Burkholderiales</taxon>
        <taxon>Tepidimonas</taxon>
    </lineage>
</organism>
<feature type="domain" description="PAS" evidence="3">
    <location>
        <begin position="373"/>
        <end position="404"/>
    </location>
</feature>
<evidence type="ECO:0000259" key="5">
    <source>
        <dbReference type="PROSITE" id="PS50883"/>
    </source>
</evidence>
<keyword evidence="8" id="KW-1185">Reference proteome</keyword>
<evidence type="ECO:0000256" key="2">
    <source>
        <dbReference type="SAM" id="SignalP"/>
    </source>
</evidence>
<feature type="domain" description="PAC" evidence="4">
    <location>
        <begin position="432"/>
        <end position="484"/>
    </location>
</feature>
<dbReference type="InterPro" id="IPR000700">
    <property type="entry name" value="PAS-assoc_C"/>
</dbReference>
<keyword evidence="2" id="KW-0732">Signal</keyword>
<dbReference type="Gene3D" id="3.20.20.450">
    <property type="entry name" value="EAL domain"/>
    <property type="match status" value="1"/>
</dbReference>
<feature type="transmembrane region" description="Helical" evidence="1">
    <location>
        <begin position="319"/>
        <end position="341"/>
    </location>
</feature>
<dbReference type="InterPro" id="IPR000014">
    <property type="entry name" value="PAS"/>
</dbReference>
<dbReference type="Gene3D" id="3.30.450.20">
    <property type="entry name" value="PAS domain"/>
    <property type="match status" value="1"/>
</dbReference>
<dbReference type="CDD" id="cd01949">
    <property type="entry name" value="GGDEF"/>
    <property type="match status" value="1"/>
</dbReference>
<proteinExistence type="predicted"/>
<dbReference type="Pfam" id="PF00990">
    <property type="entry name" value="GGDEF"/>
    <property type="match status" value="1"/>
</dbReference>
<keyword evidence="1" id="KW-1133">Transmembrane helix</keyword>
<accession>A0A554W8F6</accession>
<sequence>MNRATLPRRAMFALAATCAWTLLGLTPRAARADPDELRIGVLAYRPREVEERAWAAVLQALQRRLPNLRLQARILDFPALDAAVRARELDVVITNPGHYVALRYSEGLSNALATVWRRRNGVVTEAFGGTVVVRADSTLQRWEDLRRRRVGVPHEESLAGWHLQRFELRRRGLADDDIEWVRIGMPQDNVVLAVLHGQVEAGFVRDGVLEALQASGRIPAGQLRVLQPQTLPGYPVAVSTPLVPEWPVAVLPSVDDDTRRLLMLALLQLHDDPALQQGELAGFVPPQNYAAVELVLRELRVRPFGVPQLTWRETLERHAAALAAATAGMLALLIGVAVLGAQRRRVRQALRDKSALLEELAITAKTFESSQGVLITDAAGRIVRVNQAFQAITGYTASEALGRTPGELLRSGRQDTAFYRAMWQALAERGYWEGEIWNRRKDGGIYPEWLTISAVTDAHGQVRHYVAIFADISWRKQAEAQIENLAFFDPLTGLANRRLLLDRLQQAVHQARRSARWGALLFLDLDHFKTINDTHGHDVGDAVLRALGERLRATLREQDTPGRLGGDEFLVLLPPSWTCRDEAALAARVVADKLAAALRQPVLHQDRQLALTLSIGIALYGDAPVEATELLKAADLAMYSVKQAGRNGVAFFDPEMEAAVRQRHQLQLELARAIDTGALQLYLQPQVDAGGRLLGAEALVRWPREDGTLMAPGSFIPLAEETGLIVPLGNAVLQQAAALLQRWQSEAALAGLRLSVNVSARQFRDPQLAEHVRQVIEQHRIPPQLLELEITESVFLGDLEAARRTLQALDALGVSLALDDFGTGYSSLAYLAELPFDTIKIDQRFVARLGQHSRQDEAIITTIIALGRQLQMQVLAEGVETEDQERYLLHHGCHGLQGYRYGRPMPVGQFEALARAQPTPPA</sequence>
<dbReference type="SMART" id="SM00267">
    <property type="entry name" value="GGDEF"/>
    <property type="match status" value="1"/>
</dbReference>
<dbReference type="EMBL" id="VJNB01000005">
    <property type="protein sequence ID" value="TSE19854.1"/>
    <property type="molecule type" value="Genomic_DNA"/>
</dbReference>
<dbReference type="PROSITE" id="PS50887">
    <property type="entry name" value="GGDEF"/>
    <property type="match status" value="1"/>
</dbReference>
<dbReference type="Gene3D" id="3.40.190.10">
    <property type="entry name" value="Periplasmic binding protein-like II"/>
    <property type="match status" value="2"/>
</dbReference>
<dbReference type="SMART" id="SM00091">
    <property type="entry name" value="PAS"/>
    <property type="match status" value="1"/>
</dbReference>
<dbReference type="SUPFAM" id="SSF55073">
    <property type="entry name" value="Nucleotide cyclase"/>
    <property type="match status" value="1"/>
</dbReference>
<dbReference type="Pfam" id="PF12974">
    <property type="entry name" value="Phosphonate-bd"/>
    <property type="match status" value="1"/>
</dbReference>
<dbReference type="InterPro" id="IPR035919">
    <property type="entry name" value="EAL_sf"/>
</dbReference>
<feature type="domain" description="EAL" evidence="5">
    <location>
        <begin position="663"/>
        <end position="918"/>
    </location>
</feature>
<dbReference type="PANTHER" id="PTHR44757">
    <property type="entry name" value="DIGUANYLATE CYCLASE DGCP"/>
    <property type="match status" value="1"/>
</dbReference>
<feature type="signal peptide" evidence="2">
    <location>
        <begin position="1"/>
        <end position="32"/>
    </location>
</feature>
<dbReference type="Proteomes" id="UP000315736">
    <property type="component" value="Unassembled WGS sequence"/>
</dbReference>
<dbReference type="Pfam" id="PF00563">
    <property type="entry name" value="EAL"/>
    <property type="match status" value="1"/>
</dbReference>
<dbReference type="FunFam" id="3.30.70.270:FF:000001">
    <property type="entry name" value="Diguanylate cyclase domain protein"/>
    <property type="match status" value="1"/>
</dbReference>
<reference evidence="7 8" key="1">
    <citation type="submission" date="2019-07" db="EMBL/GenBank/DDBJ databases">
        <title>Tepidimonas alkaliphilus YIM 72238 draft genome.</title>
        <authorList>
            <person name="Da Costa M.S."/>
            <person name="Froufe H.J.C."/>
            <person name="Egas C."/>
            <person name="Albuquerque L."/>
        </authorList>
    </citation>
    <scope>NUCLEOTIDE SEQUENCE [LARGE SCALE GENOMIC DNA]</scope>
    <source>
        <strain evidence="7 8">YIM 72238</strain>
    </source>
</reference>
<evidence type="ECO:0000313" key="7">
    <source>
        <dbReference type="EMBL" id="TSE19854.1"/>
    </source>
</evidence>
<evidence type="ECO:0000256" key="1">
    <source>
        <dbReference type="SAM" id="Phobius"/>
    </source>
</evidence>
<dbReference type="InterPro" id="IPR052155">
    <property type="entry name" value="Biofilm_reg_signaling"/>
</dbReference>
<dbReference type="InterPro" id="IPR001633">
    <property type="entry name" value="EAL_dom"/>
</dbReference>
<name>A0A554W8F6_9BURK</name>
<dbReference type="GO" id="GO:0003824">
    <property type="term" value="F:catalytic activity"/>
    <property type="evidence" value="ECO:0007669"/>
    <property type="project" value="UniProtKB-ARBA"/>
</dbReference>
<dbReference type="CDD" id="cd01948">
    <property type="entry name" value="EAL"/>
    <property type="match status" value="1"/>
</dbReference>
<dbReference type="InterPro" id="IPR035965">
    <property type="entry name" value="PAS-like_dom_sf"/>
</dbReference>
<dbReference type="SUPFAM" id="SSF53850">
    <property type="entry name" value="Periplasmic binding protein-like II"/>
    <property type="match status" value="1"/>
</dbReference>
<dbReference type="NCBIfam" id="TIGR00254">
    <property type="entry name" value="GGDEF"/>
    <property type="match status" value="1"/>
</dbReference>
<protein>
    <submittedName>
        <fullName evidence="7">Putative signaling protein</fullName>
    </submittedName>
</protein>